<dbReference type="PROSITE" id="PS00195">
    <property type="entry name" value="GLUTAREDOXIN_1"/>
    <property type="match status" value="1"/>
</dbReference>
<keyword evidence="2" id="KW-0249">Electron transport</keyword>
<dbReference type="SUPFAM" id="SSF52833">
    <property type="entry name" value="Thioredoxin-like"/>
    <property type="match status" value="1"/>
</dbReference>
<dbReference type="Pfam" id="PF00462">
    <property type="entry name" value="Glutaredoxin"/>
    <property type="match status" value="1"/>
</dbReference>
<name>A0A197KAU9_9FUNG</name>
<protein>
    <submittedName>
        <fullName evidence="6">Glutaredoxin-1</fullName>
    </submittedName>
</protein>
<dbReference type="PANTHER" id="PTHR45694">
    <property type="entry name" value="GLUTAREDOXIN 2"/>
    <property type="match status" value="1"/>
</dbReference>
<evidence type="ECO:0000259" key="5">
    <source>
        <dbReference type="Pfam" id="PF00462"/>
    </source>
</evidence>
<dbReference type="OrthoDB" id="418495at2759"/>
<dbReference type="EMBL" id="KV442020">
    <property type="protein sequence ID" value="OAQ33524.1"/>
    <property type="molecule type" value="Genomic_DNA"/>
</dbReference>
<dbReference type="GO" id="GO:0004602">
    <property type="term" value="F:glutathione peroxidase activity"/>
    <property type="evidence" value="ECO:0007669"/>
    <property type="project" value="UniProtKB-ARBA"/>
</dbReference>
<gene>
    <name evidence="6" type="ORF">K457DRAFT_133893</name>
</gene>
<evidence type="ECO:0000256" key="2">
    <source>
        <dbReference type="ARBA" id="ARBA00022982"/>
    </source>
</evidence>
<dbReference type="Proteomes" id="UP000078512">
    <property type="component" value="Unassembled WGS sequence"/>
</dbReference>
<dbReference type="STRING" id="1314771.A0A197KAU9"/>
<evidence type="ECO:0000256" key="4">
    <source>
        <dbReference type="ARBA" id="ARBA00023284"/>
    </source>
</evidence>
<dbReference type="GO" id="GO:0034599">
    <property type="term" value="P:cellular response to oxidative stress"/>
    <property type="evidence" value="ECO:0007669"/>
    <property type="project" value="TreeGrafter"/>
</dbReference>
<accession>A0A197KAU9</accession>
<dbReference type="PRINTS" id="PR00160">
    <property type="entry name" value="GLUTAREDOXIN"/>
</dbReference>
<evidence type="ECO:0000256" key="3">
    <source>
        <dbReference type="ARBA" id="ARBA00023157"/>
    </source>
</evidence>
<evidence type="ECO:0000313" key="7">
    <source>
        <dbReference type="Proteomes" id="UP000078512"/>
    </source>
</evidence>
<dbReference type="NCBIfam" id="TIGR02180">
    <property type="entry name" value="GRX_euk"/>
    <property type="match status" value="1"/>
</dbReference>
<dbReference type="GO" id="GO:0005737">
    <property type="term" value="C:cytoplasm"/>
    <property type="evidence" value="ECO:0007669"/>
    <property type="project" value="TreeGrafter"/>
</dbReference>
<dbReference type="InterPro" id="IPR011899">
    <property type="entry name" value="Glutaredoxin_euk/vir"/>
</dbReference>
<keyword evidence="7" id="KW-1185">Reference proteome</keyword>
<proteinExistence type="predicted"/>
<keyword evidence="3" id="KW-1015">Disulfide bond</keyword>
<dbReference type="AlphaFoldDB" id="A0A197KAU9"/>
<dbReference type="PROSITE" id="PS51354">
    <property type="entry name" value="GLUTAREDOXIN_2"/>
    <property type="match status" value="1"/>
</dbReference>
<feature type="domain" description="Glutaredoxin" evidence="5">
    <location>
        <begin position="18"/>
        <end position="80"/>
    </location>
</feature>
<reference evidence="6 7" key="1">
    <citation type="submission" date="2016-05" db="EMBL/GenBank/DDBJ databases">
        <title>Genome sequencing reveals origins of a unique bacterial endosymbiosis in the earliest lineages of terrestrial Fungi.</title>
        <authorList>
            <consortium name="DOE Joint Genome Institute"/>
            <person name="Uehling J."/>
            <person name="Gryganskyi A."/>
            <person name="Hameed K."/>
            <person name="Tschaplinski T."/>
            <person name="Misztal P."/>
            <person name="Wu S."/>
            <person name="Desiro A."/>
            <person name="Vande Pol N."/>
            <person name="Du Z.-Y."/>
            <person name="Zienkiewicz A."/>
            <person name="Zienkiewicz K."/>
            <person name="Morin E."/>
            <person name="Tisserant E."/>
            <person name="Splivallo R."/>
            <person name="Hainaut M."/>
            <person name="Henrissat B."/>
            <person name="Ohm R."/>
            <person name="Kuo A."/>
            <person name="Yan J."/>
            <person name="Lipzen A."/>
            <person name="Nolan M."/>
            <person name="Labutti K."/>
            <person name="Barry K."/>
            <person name="Goldstein A."/>
            <person name="Labbe J."/>
            <person name="Schadt C."/>
            <person name="Tuskan G."/>
            <person name="Grigoriev I."/>
            <person name="Martin F."/>
            <person name="Vilgalys R."/>
            <person name="Bonito G."/>
        </authorList>
    </citation>
    <scope>NUCLEOTIDE SEQUENCE [LARGE SCALE GENOMIC DNA]</scope>
    <source>
        <strain evidence="6 7">AG-77</strain>
    </source>
</reference>
<sequence>MAAAIKTKVDAIIAENAIVVFSKSYCPYCTKAKKLLEKLGAKAFILELDNIEDGADIQAYLQTLTGQRTVPNIFISQKHIGGCDSLLALDNSGELKTLLAKI</sequence>
<dbReference type="InterPro" id="IPR014025">
    <property type="entry name" value="Glutaredoxin_subgr"/>
</dbReference>
<dbReference type="InterPro" id="IPR002109">
    <property type="entry name" value="Glutaredoxin"/>
</dbReference>
<evidence type="ECO:0000313" key="6">
    <source>
        <dbReference type="EMBL" id="OAQ33524.1"/>
    </source>
</evidence>
<keyword evidence="4" id="KW-0676">Redox-active center</keyword>
<organism evidence="6 7">
    <name type="scientific">Linnemannia elongata AG-77</name>
    <dbReference type="NCBI Taxonomy" id="1314771"/>
    <lineage>
        <taxon>Eukaryota</taxon>
        <taxon>Fungi</taxon>
        <taxon>Fungi incertae sedis</taxon>
        <taxon>Mucoromycota</taxon>
        <taxon>Mortierellomycotina</taxon>
        <taxon>Mortierellomycetes</taxon>
        <taxon>Mortierellales</taxon>
        <taxon>Mortierellaceae</taxon>
        <taxon>Linnemannia</taxon>
    </lineage>
</organism>
<dbReference type="Gene3D" id="3.40.30.10">
    <property type="entry name" value="Glutaredoxin"/>
    <property type="match status" value="1"/>
</dbReference>
<dbReference type="InterPro" id="IPR011767">
    <property type="entry name" value="GLR_AS"/>
</dbReference>
<dbReference type="InterPro" id="IPR036249">
    <property type="entry name" value="Thioredoxin-like_sf"/>
</dbReference>
<dbReference type="PANTHER" id="PTHR45694:SF18">
    <property type="entry name" value="GLUTAREDOXIN-1-RELATED"/>
    <property type="match status" value="1"/>
</dbReference>
<dbReference type="CDD" id="cd03419">
    <property type="entry name" value="GRX_GRXh_1_2_like"/>
    <property type="match status" value="1"/>
</dbReference>
<dbReference type="FunFam" id="3.40.30.10:FF:000026">
    <property type="entry name" value="Glutaredoxin 2"/>
    <property type="match status" value="1"/>
</dbReference>
<dbReference type="GO" id="GO:0015038">
    <property type="term" value="F:glutathione disulfide oxidoreductase activity"/>
    <property type="evidence" value="ECO:0007669"/>
    <property type="project" value="TreeGrafter"/>
</dbReference>
<evidence type="ECO:0000256" key="1">
    <source>
        <dbReference type="ARBA" id="ARBA00022448"/>
    </source>
</evidence>
<keyword evidence="1" id="KW-0813">Transport</keyword>